<dbReference type="SUPFAM" id="SSF55073">
    <property type="entry name" value="Nucleotide cyclase"/>
    <property type="match status" value="1"/>
</dbReference>
<dbReference type="NCBIfam" id="TIGR00254">
    <property type="entry name" value="GGDEF"/>
    <property type="match status" value="1"/>
</dbReference>
<reference evidence="3 4" key="1">
    <citation type="submission" date="2019-03" db="EMBL/GenBank/DDBJ databases">
        <title>Subsurface microbial communities from deep shales in Ohio and West Virginia, USA.</title>
        <authorList>
            <person name="Wrighton K."/>
        </authorList>
    </citation>
    <scope>NUCLEOTIDE SEQUENCE [LARGE SCALE GENOMIC DNA]</scope>
    <source>
        <strain evidence="3 4">MSL9.2</strain>
    </source>
</reference>
<feature type="domain" description="HD-GYP" evidence="2">
    <location>
        <begin position="382"/>
        <end position="576"/>
    </location>
</feature>
<dbReference type="PANTHER" id="PTHR45228:SF1">
    <property type="entry name" value="CYCLIC DI-GMP PHOSPHODIESTERASE TM_0186"/>
    <property type="match status" value="1"/>
</dbReference>
<dbReference type="Pfam" id="PF00990">
    <property type="entry name" value="GGDEF"/>
    <property type="match status" value="1"/>
</dbReference>
<dbReference type="NCBIfam" id="TIGR00229">
    <property type="entry name" value="sensory_box"/>
    <property type="match status" value="1"/>
</dbReference>
<dbReference type="PROSITE" id="PS51832">
    <property type="entry name" value="HD_GYP"/>
    <property type="match status" value="1"/>
</dbReference>
<sequence length="576" mass="66105">MKKDKLLILMKNQKDCKLLREMLNEYYDILSLDQLSSLQEIDLIITDYYFYSNQNQLISRIIEKQRPLLLPLLVVSRKEKFKFDEQKLISNLNEIIKIPISKSVLLKKIKKLLELRFYSKQAEKKYDLIVQNSPVGIIVVNSGTLRYSNPYTAEILGGEIETLINSNSKLKALILESNSELKNYELQLQSGTRKVWLLINSKEMPYQEADTWIYIIKDITEQKEKEEKIKYMLYHDDLTNLYNRRFLSDNLLGTSEILTCNAAGIIVLDINNLKLINETFDNQLGDQIIIKISKIIESATNAGDFLLRTGGDEFLIILPDKNLLETEAVMEKIKQKSEEKYEEKIQLSIGAGAAVSDNIQANLTAVIDKATENMYLNKLTENYSIKSHIIKSMLVTLQVKSFETEDHASRMDTLAILLGKKAGLSRYQLDELSMLAKLHDIGKVAIPESILKKAEKLDQEEFNLVKTHPEIGYRIVKTVPHLNEVAEGVLAHHERWDGQGYPQGLKKEEIPLIARIITIIDSFDVMTNERSYKKAYSIKYSLTELEHCAGSQFDPELVDLFLTEVVNEVFTQLNLV</sequence>
<dbReference type="Proteomes" id="UP000294697">
    <property type="component" value="Unassembled WGS sequence"/>
</dbReference>
<protein>
    <submittedName>
        <fullName evidence="3">PAS domain S-box-containing protein/diguanylate cyclase (GGDEF)-like protein</fullName>
    </submittedName>
</protein>
<organism evidence="3 4">
    <name type="scientific">Halanaerobium saccharolyticum</name>
    <dbReference type="NCBI Taxonomy" id="43595"/>
    <lineage>
        <taxon>Bacteria</taxon>
        <taxon>Bacillati</taxon>
        <taxon>Bacillota</taxon>
        <taxon>Clostridia</taxon>
        <taxon>Halanaerobiales</taxon>
        <taxon>Halanaerobiaceae</taxon>
        <taxon>Halanaerobium</taxon>
    </lineage>
</organism>
<dbReference type="InterPro" id="IPR000014">
    <property type="entry name" value="PAS"/>
</dbReference>
<dbReference type="PANTHER" id="PTHR45228">
    <property type="entry name" value="CYCLIC DI-GMP PHOSPHODIESTERASE TM_0186-RELATED"/>
    <property type="match status" value="1"/>
</dbReference>
<dbReference type="Gene3D" id="3.30.70.270">
    <property type="match status" value="1"/>
</dbReference>
<feature type="domain" description="GGDEF" evidence="1">
    <location>
        <begin position="261"/>
        <end position="388"/>
    </location>
</feature>
<dbReference type="InterPro" id="IPR043128">
    <property type="entry name" value="Rev_trsase/Diguanyl_cyclase"/>
</dbReference>
<dbReference type="OrthoDB" id="9804747at2"/>
<dbReference type="RefSeq" id="WP_111573391.1">
    <property type="nucleotide sequence ID" value="NZ_QLME01000034.1"/>
</dbReference>
<dbReference type="InterPro" id="IPR000160">
    <property type="entry name" value="GGDEF_dom"/>
</dbReference>
<dbReference type="SUPFAM" id="SSF55785">
    <property type="entry name" value="PYP-like sensor domain (PAS domain)"/>
    <property type="match status" value="1"/>
</dbReference>
<dbReference type="InterPro" id="IPR003607">
    <property type="entry name" value="HD/PDEase_dom"/>
</dbReference>
<gene>
    <name evidence="3" type="ORF">C8C77_13817</name>
</gene>
<proteinExistence type="predicted"/>
<dbReference type="InterPro" id="IPR052020">
    <property type="entry name" value="Cyclic_di-GMP/3'3'-cGAMP_PDE"/>
</dbReference>
<dbReference type="SUPFAM" id="SSF109604">
    <property type="entry name" value="HD-domain/PDEase-like"/>
    <property type="match status" value="1"/>
</dbReference>
<dbReference type="SMART" id="SM00471">
    <property type="entry name" value="HDc"/>
    <property type="match status" value="1"/>
</dbReference>
<dbReference type="EMBL" id="SODA01000038">
    <property type="protein sequence ID" value="TDV98267.1"/>
    <property type="molecule type" value="Genomic_DNA"/>
</dbReference>
<evidence type="ECO:0000259" key="2">
    <source>
        <dbReference type="PROSITE" id="PS51832"/>
    </source>
</evidence>
<accession>A0A4V3G3Y4</accession>
<dbReference type="Gene3D" id="3.30.450.20">
    <property type="entry name" value="PAS domain"/>
    <property type="match status" value="1"/>
</dbReference>
<dbReference type="CDD" id="cd01949">
    <property type="entry name" value="GGDEF"/>
    <property type="match status" value="1"/>
</dbReference>
<dbReference type="Pfam" id="PF13487">
    <property type="entry name" value="HD_5"/>
    <property type="match status" value="1"/>
</dbReference>
<dbReference type="InterPro" id="IPR029787">
    <property type="entry name" value="Nucleotide_cyclase"/>
</dbReference>
<dbReference type="InterPro" id="IPR035965">
    <property type="entry name" value="PAS-like_dom_sf"/>
</dbReference>
<evidence type="ECO:0000313" key="3">
    <source>
        <dbReference type="EMBL" id="TDV98267.1"/>
    </source>
</evidence>
<dbReference type="PROSITE" id="PS50887">
    <property type="entry name" value="GGDEF"/>
    <property type="match status" value="1"/>
</dbReference>
<evidence type="ECO:0000313" key="4">
    <source>
        <dbReference type="Proteomes" id="UP000294697"/>
    </source>
</evidence>
<dbReference type="SMART" id="SM00267">
    <property type="entry name" value="GGDEF"/>
    <property type="match status" value="1"/>
</dbReference>
<evidence type="ECO:0000259" key="1">
    <source>
        <dbReference type="PROSITE" id="PS50887"/>
    </source>
</evidence>
<name>A0A4V3G3Y4_9FIRM</name>
<comment type="caution">
    <text evidence="3">The sequence shown here is derived from an EMBL/GenBank/DDBJ whole genome shotgun (WGS) entry which is preliminary data.</text>
</comment>
<dbReference type="Gene3D" id="1.10.3210.10">
    <property type="entry name" value="Hypothetical protein af1432"/>
    <property type="match status" value="1"/>
</dbReference>
<dbReference type="AlphaFoldDB" id="A0A4V3G3Y4"/>
<dbReference type="InterPro" id="IPR037522">
    <property type="entry name" value="HD_GYP_dom"/>
</dbReference>
<dbReference type="CDD" id="cd00077">
    <property type="entry name" value="HDc"/>
    <property type="match status" value="1"/>
</dbReference>